<keyword evidence="1" id="KW-1133">Transmembrane helix</keyword>
<evidence type="ECO:0008006" key="4">
    <source>
        <dbReference type="Google" id="ProtNLM"/>
    </source>
</evidence>
<feature type="transmembrane region" description="Helical" evidence="1">
    <location>
        <begin position="50"/>
        <end position="69"/>
    </location>
</feature>
<keyword evidence="1" id="KW-0812">Transmembrane</keyword>
<evidence type="ECO:0000256" key="1">
    <source>
        <dbReference type="SAM" id="Phobius"/>
    </source>
</evidence>
<dbReference type="Proteomes" id="UP001165275">
    <property type="component" value="Unassembled WGS sequence"/>
</dbReference>
<accession>A0ABT0K875</accession>
<name>A0ABT0K875_9GAMM</name>
<evidence type="ECO:0000313" key="2">
    <source>
        <dbReference type="EMBL" id="MCL1028240.1"/>
    </source>
</evidence>
<dbReference type="EMBL" id="JAGQDC010000002">
    <property type="protein sequence ID" value="MCL1028240.1"/>
    <property type="molecule type" value="Genomic_DNA"/>
</dbReference>
<keyword evidence="3" id="KW-1185">Reference proteome</keyword>
<sequence>MEQVGRLRKKVLSNVEADGEAIESHSAPEETLGLSIYSGKIMSTKSEVRWRFFSSVMLIVLAVLTYVLVTLS</sequence>
<comment type="caution">
    <text evidence="2">The sequence shown here is derived from an EMBL/GenBank/DDBJ whole genome shotgun (WGS) entry which is preliminary data.</text>
</comment>
<proteinExistence type="predicted"/>
<keyword evidence="1" id="KW-0472">Membrane</keyword>
<reference evidence="2" key="1">
    <citation type="submission" date="2021-04" db="EMBL/GenBank/DDBJ databases">
        <title>Genome sequence of Serratia sp. arafor3.</title>
        <authorList>
            <person name="Besaury L."/>
        </authorList>
    </citation>
    <scope>NUCLEOTIDE SEQUENCE</scope>
    <source>
        <strain evidence="2">Arafor3</strain>
    </source>
</reference>
<gene>
    <name evidence="2" type="ORF">KAJ71_04165</name>
</gene>
<evidence type="ECO:0000313" key="3">
    <source>
        <dbReference type="Proteomes" id="UP001165275"/>
    </source>
</evidence>
<protein>
    <recommendedName>
        <fullName evidence="4">Transcriptional regulator</fullName>
    </recommendedName>
</protein>
<organism evidence="2 3">
    <name type="scientific">Serratia silvae</name>
    <dbReference type="NCBI Taxonomy" id="2824122"/>
    <lineage>
        <taxon>Bacteria</taxon>
        <taxon>Pseudomonadati</taxon>
        <taxon>Pseudomonadota</taxon>
        <taxon>Gammaproteobacteria</taxon>
        <taxon>Enterobacterales</taxon>
        <taxon>Yersiniaceae</taxon>
        <taxon>Serratia</taxon>
    </lineage>
</organism>
<dbReference type="RefSeq" id="WP_248944509.1">
    <property type="nucleotide sequence ID" value="NZ_CBCSGY010000032.1"/>
</dbReference>